<reference evidence="1 2" key="1">
    <citation type="submission" date="2010-08" db="EMBL/GenBank/DDBJ databases">
        <title>The draft genome of Desulfovibrio fructosovorans JJ.</title>
        <authorList>
            <consortium name="US DOE Joint Genome Institute (JGI-PGF)"/>
            <person name="Lucas S."/>
            <person name="Copeland A."/>
            <person name="Lapidus A."/>
            <person name="Cheng J.-F."/>
            <person name="Bruce D."/>
            <person name="Goodwin L."/>
            <person name="Pitluck S."/>
            <person name="Land M.L."/>
            <person name="Hauser L."/>
            <person name="Chang Y.-J."/>
            <person name="Jeffries C."/>
            <person name="Wall J.D."/>
            <person name="Stahl D.A."/>
            <person name="Arkin A.P."/>
            <person name="Dehal P."/>
            <person name="Stolyar S.M."/>
            <person name="Hazen T.C."/>
            <person name="Woyke T.J."/>
        </authorList>
    </citation>
    <scope>NUCLEOTIDE SEQUENCE [LARGE SCALE GENOMIC DNA]</scope>
    <source>
        <strain evidence="1 2">JJ</strain>
    </source>
</reference>
<sequence>MAEGWWVLALGGAYDPDDFEVRETARVRLRQELLLLAIVPDEYVWVWDETDRAQLVVRAFADAASAEAYAAYLSGRGVEVRVRRAFGEEV</sequence>
<dbReference type="eggNOG" id="ENOG503184C">
    <property type="taxonomic scope" value="Bacteria"/>
</dbReference>
<evidence type="ECO:0000313" key="2">
    <source>
        <dbReference type="Proteomes" id="UP000006250"/>
    </source>
</evidence>
<name>E1JU35_SOLFR</name>
<dbReference type="AlphaFoldDB" id="E1JU35"/>
<evidence type="ECO:0000313" key="1">
    <source>
        <dbReference type="EMBL" id="EFL51965.1"/>
    </source>
</evidence>
<dbReference type="Proteomes" id="UP000006250">
    <property type="component" value="Unassembled WGS sequence"/>
</dbReference>
<dbReference type="OrthoDB" id="5457682at2"/>
<dbReference type="EMBL" id="AECZ01000006">
    <property type="protein sequence ID" value="EFL51965.1"/>
    <property type="molecule type" value="Genomic_DNA"/>
</dbReference>
<organism evidence="1 2">
    <name type="scientific">Solidesulfovibrio fructosivorans JJ]</name>
    <dbReference type="NCBI Taxonomy" id="596151"/>
    <lineage>
        <taxon>Bacteria</taxon>
        <taxon>Pseudomonadati</taxon>
        <taxon>Thermodesulfobacteriota</taxon>
        <taxon>Desulfovibrionia</taxon>
        <taxon>Desulfovibrionales</taxon>
        <taxon>Desulfovibrionaceae</taxon>
        <taxon>Solidesulfovibrio</taxon>
    </lineage>
</organism>
<gene>
    <name evidence="1" type="ORF">DesfrDRAFT_1134</name>
</gene>
<comment type="caution">
    <text evidence="1">The sequence shown here is derived from an EMBL/GenBank/DDBJ whole genome shotgun (WGS) entry which is preliminary data.</text>
</comment>
<protein>
    <submittedName>
        <fullName evidence="1">Uncharacterized protein</fullName>
    </submittedName>
</protein>
<keyword evidence="2" id="KW-1185">Reference proteome</keyword>
<accession>E1JU35</accession>
<proteinExistence type="predicted"/>
<dbReference type="STRING" id="596151.DesfrDRAFT_1134"/>
<dbReference type="RefSeq" id="WP_005991937.1">
    <property type="nucleotide sequence ID" value="NZ_AECZ01000006.1"/>
</dbReference>